<accession>A0A6I6LXY6</accession>
<sequence>MERHAAEHLLRLLAKAGNACSTDRSAAFSALRQASALLWQLAPDSPPIRPLDLEKQLSVPIEAWLPESVRGGYEGPLLSSHFTTQTCSEMLFEMDIRELWEETQAIVRKVRDSCRLRKGGQQLYRNFRLFLIQHAVLKPVEAQAALVPLGLSMTDIYSEIPARLIQDGQVFLCPSCGWPMEALKEEVHCDSSWCKHSKSVFLRRNGHLINRHTSARNAGVPAEGLWMLQGALWKFTLLPGRLELALAEALTSKGFAVELWPDFDRADLRVVIGPQTFEIDAKVWRSAHSLAERIKLLRPATPLWIVVPDYQKSHVRFLRESCPPGVEVFIQSQCVKELVKRADPF</sequence>
<dbReference type="InterPro" id="IPR040828">
    <property type="entry name" value="pPIWI_RE_REase"/>
</dbReference>
<evidence type="ECO:0000313" key="3">
    <source>
        <dbReference type="Proteomes" id="UP000438983"/>
    </source>
</evidence>
<name>A0A6I6LXY6_STUST</name>
<proteinExistence type="predicted"/>
<evidence type="ECO:0000313" key="2">
    <source>
        <dbReference type="EMBL" id="QGZ31211.1"/>
    </source>
</evidence>
<dbReference type="RefSeq" id="WP_158188674.1">
    <property type="nucleotide sequence ID" value="NZ_CP046902.1"/>
</dbReference>
<protein>
    <recommendedName>
        <fullName evidence="1">REase associating with pPIWI RE domain-containing protein</fullName>
    </recommendedName>
</protein>
<gene>
    <name evidence="2" type="ORF">GQA94_14480</name>
</gene>
<dbReference type="Pfam" id="PF18154">
    <property type="entry name" value="pPIWI_RE_REase"/>
    <property type="match status" value="1"/>
</dbReference>
<reference evidence="2 3" key="1">
    <citation type="submission" date="2019-12" db="EMBL/GenBank/DDBJ databases">
        <title>Complete genome sequence of Pseudomonas stutzeri.</title>
        <authorList>
            <person name="Lim S.R."/>
            <person name="Kim J.H."/>
        </authorList>
    </citation>
    <scope>NUCLEOTIDE SEQUENCE [LARGE SCALE GENOMIC DNA]</scope>
    <source>
        <strain evidence="2 3">PM101005</strain>
    </source>
</reference>
<dbReference type="Proteomes" id="UP000438983">
    <property type="component" value="Chromosome"/>
</dbReference>
<organism evidence="2 3">
    <name type="scientific">Stutzerimonas stutzeri</name>
    <name type="common">Pseudomonas stutzeri</name>
    <dbReference type="NCBI Taxonomy" id="316"/>
    <lineage>
        <taxon>Bacteria</taxon>
        <taxon>Pseudomonadati</taxon>
        <taxon>Pseudomonadota</taxon>
        <taxon>Gammaproteobacteria</taxon>
        <taxon>Pseudomonadales</taxon>
        <taxon>Pseudomonadaceae</taxon>
        <taxon>Stutzerimonas</taxon>
    </lineage>
</organism>
<evidence type="ECO:0000259" key="1">
    <source>
        <dbReference type="Pfam" id="PF18154"/>
    </source>
</evidence>
<dbReference type="EMBL" id="CP046902">
    <property type="protein sequence ID" value="QGZ31211.1"/>
    <property type="molecule type" value="Genomic_DNA"/>
</dbReference>
<dbReference type="OrthoDB" id="580959at2"/>
<feature type="domain" description="REase associating with pPIWI RE" evidence="1">
    <location>
        <begin position="240"/>
        <end position="338"/>
    </location>
</feature>
<dbReference type="AlphaFoldDB" id="A0A6I6LXY6"/>